<sequence length="48" mass="5413">MIDIHETSSFSFISWNTSTAFSPAPHLQYMSIKAFPTYTSALMPCKLI</sequence>
<dbReference type="AlphaFoldDB" id="A0A2P2P626"/>
<dbReference type="EMBL" id="GGEC01069731">
    <property type="protein sequence ID" value="MBX50215.1"/>
    <property type="molecule type" value="Transcribed_RNA"/>
</dbReference>
<reference evidence="1" key="1">
    <citation type="submission" date="2018-02" db="EMBL/GenBank/DDBJ databases">
        <title>Rhizophora mucronata_Transcriptome.</title>
        <authorList>
            <person name="Meera S.P."/>
            <person name="Sreeshan A."/>
            <person name="Augustine A."/>
        </authorList>
    </citation>
    <scope>NUCLEOTIDE SEQUENCE</scope>
    <source>
        <tissue evidence="1">Leaf</tissue>
    </source>
</reference>
<organism evidence="1">
    <name type="scientific">Rhizophora mucronata</name>
    <name type="common">Asiatic mangrove</name>
    <dbReference type="NCBI Taxonomy" id="61149"/>
    <lineage>
        <taxon>Eukaryota</taxon>
        <taxon>Viridiplantae</taxon>
        <taxon>Streptophyta</taxon>
        <taxon>Embryophyta</taxon>
        <taxon>Tracheophyta</taxon>
        <taxon>Spermatophyta</taxon>
        <taxon>Magnoliopsida</taxon>
        <taxon>eudicotyledons</taxon>
        <taxon>Gunneridae</taxon>
        <taxon>Pentapetalae</taxon>
        <taxon>rosids</taxon>
        <taxon>fabids</taxon>
        <taxon>Malpighiales</taxon>
        <taxon>Rhizophoraceae</taxon>
        <taxon>Rhizophora</taxon>
    </lineage>
</organism>
<name>A0A2P2P626_RHIMU</name>
<protein>
    <submittedName>
        <fullName evidence="1">Uncharacterized protein</fullName>
    </submittedName>
</protein>
<proteinExistence type="predicted"/>
<evidence type="ECO:0000313" key="1">
    <source>
        <dbReference type="EMBL" id="MBX50215.1"/>
    </source>
</evidence>
<accession>A0A2P2P626</accession>